<evidence type="ECO:0000313" key="2">
    <source>
        <dbReference type="EMBL" id="MDP1027308.1"/>
    </source>
</evidence>
<evidence type="ECO:0000313" key="3">
    <source>
        <dbReference type="Proteomes" id="UP001230685"/>
    </source>
</evidence>
<sequence length="261" mass="26898">MTYSTVRLDIADRVATLTLDRPDRMNALTSTLFAEATAAIDRAVADGARALVMTGAGRAFCSGADLIGDGGGPQPGRDLGESLDRDYNPFVRKIAGLDIPVVTAINGPAVGAGLGLALLGDIIVMARSAYGLLAFVNIGLVPDAGSTWLVAQAVGRARALEMALLGERLSAEAALAAGLVTRIAEDDACLAEAQTLAARLAAGPSVAVALIRKQVAAALTASLDETLVIERENQRAAGWTQDFAEAVRAFGEKRAPVFRGA</sequence>
<keyword evidence="3" id="KW-1185">Reference proteome</keyword>
<organism evidence="2 3">
    <name type="scientific">Sphingomonas aurea</name>
    <dbReference type="NCBI Taxonomy" id="3063994"/>
    <lineage>
        <taxon>Bacteria</taxon>
        <taxon>Pseudomonadati</taxon>
        <taxon>Pseudomonadota</taxon>
        <taxon>Alphaproteobacteria</taxon>
        <taxon>Sphingomonadales</taxon>
        <taxon>Sphingomonadaceae</taxon>
        <taxon>Sphingomonas</taxon>
    </lineage>
</organism>
<evidence type="ECO:0000256" key="1">
    <source>
        <dbReference type="ARBA" id="ARBA00005254"/>
    </source>
</evidence>
<dbReference type="RefSeq" id="WP_305173017.1">
    <property type="nucleotide sequence ID" value="NZ_JAUUDS010000003.1"/>
</dbReference>
<dbReference type="Gene3D" id="1.10.12.10">
    <property type="entry name" value="Lyase 2-enoyl-coa Hydratase, Chain A, domain 2"/>
    <property type="match status" value="1"/>
</dbReference>
<dbReference type="Gene3D" id="3.90.226.10">
    <property type="entry name" value="2-enoyl-CoA Hydratase, Chain A, domain 1"/>
    <property type="match status" value="1"/>
</dbReference>
<dbReference type="PANTHER" id="PTHR43459:SF1">
    <property type="entry name" value="EG:BACN32G11.4 PROTEIN"/>
    <property type="match status" value="1"/>
</dbReference>
<comment type="caution">
    <text evidence="2">The sequence shown here is derived from an EMBL/GenBank/DDBJ whole genome shotgun (WGS) entry which is preliminary data.</text>
</comment>
<comment type="similarity">
    <text evidence="1">Belongs to the enoyl-CoA hydratase/isomerase family.</text>
</comment>
<dbReference type="Proteomes" id="UP001230685">
    <property type="component" value="Unassembled WGS sequence"/>
</dbReference>
<dbReference type="Pfam" id="PF00378">
    <property type="entry name" value="ECH_1"/>
    <property type="match status" value="1"/>
</dbReference>
<dbReference type="CDD" id="cd06558">
    <property type="entry name" value="crotonase-like"/>
    <property type="match status" value="1"/>
</dbReference>
<proteinExistence type="inferred from homology"/>
<dbReference type="InterPro" id="IPR014748">
    <property type="entry name" value="Enoyl-CoA_hydra_C"/>
</dbReference>
<dbReference type="PANTHER" id="PTHR43459">
    <property type="entry name" value="ENOYL-COA HYDRATASE"/>
    <property type="match status" value="1"/>
</dbReference>
<gene>
    <name evidence="2" type="ORF">Q5H91_08795</name>
</gene>
<protein>
    <submittedName>
        <fullName evidence="2">Enoyl-CoA hydratase-related protein</fullName>
    </submittedName>
</protein>
<dbReference type="SUPFAM" id="SSF52096">
    <property type="entry name" value="ClpP/crotonase"/>
    <property type="match status" value="1"/>
</dbReference>
<reference evidence="2 3" key="1">
    <citation type="submission" date="2023-07" db="EMBL/GenBank/DDBJ databases">
        <authorList>
            <person name="Kim M.K."/>
        </authorList>
    </citation>
    <scope>NUCLEOTIDE SEQUENCE [LARGE SCALE GENOMIC DNA]</scope>
    <source>
        <strain evidence="2 3">KR1UV-12</strain>
    </source>
</reference>
<dbReference type="EMBL" id="JAUUDS010000003">
    <property type="protein sequence ID" value="MDP1027308.1"/>
    <property type="molecule type" value="Genomic_DNA"/>
</dbReference>
<name>A0ABT9EL14_9SPHN</name>
<dbReference type="InterPro" id="IPR001753">
    <property type="entry name" value="Enoyl-CoA_hydra/iso"/>
</dbReference>
<accession>A0ABT9EL14</accession>
<dbReference type="InterPro" id="IPR029045">
    <property type="entry name" value="ClpP/crotonase-like_dom_sf"/>
</dbReference>